<protein>
    <submittedName>
        <fullName evidence="1">Uncharacterized protein</fullName>
    </submittedName>
</protein>
<accession>A0ACC0UE28</accession>
<keyword evidence="2" id="KW-1185">Reference proteome</keyword>
<dbReference type="EMBL" id="JAGFNK010000072">
    <property type="protein sequence ID" value="KAI9509087.1"/>
    <property type="molecule type" value="Genomic_DNA"/>
</dbReference>
<comment type="caution">
    <text evidence="1">The sequence shown here is derived from an EMBL/GenBank/DDBJ whole genome shotgun (WGS) entry which is preliminary data.</text>
</comment>
<proteinExistence type="predicted"/>
<sequence>MRDHFQPPTLTSISKGTGCRLLFRFHPLSFGRIPRSPCVLTDLASFLSKTTMRSSIFIILIFVSAPVLAWQQGGANFQTSRGPVSATSGVHFGRVFRVGGTYLGAPPAPSRWMFRRGLPQSSNPSASERARSPALYERDDAVNLPSNNVLVRRSTGQPSITTRDDTETEVDPSKFVGKAWEGNHLYNRDTAPPRDGTPDELNDSLQRPLQ</sequence>
<organism evidence="1 2">
    <name type="scientific">Russula earlei</name>
    <dbReference type="NCBI Taxonomy" id="71964"/>
    <lineage>
        <taxon>Eukaryota</taxon>
        <taxon>Fungi</taxon>
        <taxon>Dikarya</taxon>
        <taxon>Basidiomycota</taxon>
        <taxon>Agaricomycotina</taxon>
        <taxon>Agaricomycetes</taxon>
        <taxon>Russulales</taxon>
        <taxon>Russulaceae</taxon>
        <taxon>Russula</taxon>
    </lineage>
</organism>
<name>A0ACC0UE28_9AGAM</name>
<gene>
    <name evidence="1" type="ORF">F5148DRAFT_807492</name>
</gene>
<evidence type="ECO:0000313" key="1">
    <source>
        <dbReference type="EMBL" id="KAI9509087.1"/>
    </source>
</evidence>
<reference evidence="1" key="1">
    <citation type="submission" date="2021-03" db="EMBL/GenBank/DDBJ databases">
        <title>Evolutionary priming and transition to the ectomycorrhizal habit in an iconic lineage of mushroom-forming fungi: is preadaptation a requirement?</title>
        <authorList>
            <consortium name="DOE Joint Genome Institute"/>
            <person name="Looney B.P."/>
            <person name="Miyauchi S."/>
            <person name="Morin E."/>
            <person name="Drula E."/>
            <person name="Courty P.E."/>
            <person name="Chicoki N."/>
            <person name="Fauchery L."/>
            <person name="Kohler A."/>
            <person name="Kuo A."/>
            <person name="LaButti K."/>
            <person name="Pangilinan J."/>
            <person name="Lipzen A."/>
            <person name="Riley R."/>
            <person name="Andreopoulos W."/>
            <person name="He G."/>
            <person name="Johnson J."/>
            <person name="Barry K.W."/>
            <person name="Grigoriev I.V."/>
            <person name="Nagy L."/>
            <person name="Hibbett D."/>
            <person name="Henrissat B."/>
            <person name="Matheny P.B."/>
            <person name="Labbe J."/>
            <person name="Martin A.F."/>
        </authorList>
    </citation>
    <scope>NUCLEOTIDE SEQUENCE</scope>
    <source>
        <strain evidence="1">BPL698</strain>
    </source>
</reference>
<dbReference type="Proteomes" id="UP001207468">
    <property type="component" value="Unassembled WGS sequence"/>
</dbReference>
<evidence type="ECO:0000313" key="2">
    <source>
        <dbReference type="Proteomes" id="UP001207468"/>
    </source>
</evidence>